<proteinExistence type="predicted"/>
<gene>
    <name evidence="1" type="primary">ORF25532</name>
</gene>
<dbReference type="EMBL" id="HACG01008710">
    <property type="protein sequence ID" value="CEK55575.1"/>
    <property type="molecule type" value="Transcribed_RNA"/>
</dbReference>
<dbReference type="AlphaFoldDB" id="A0A0B6YJ89"/>
<organism evidence="1">
    <name type="scientific">Arion vulgaris</name>
    <dbReference type="NCBI Taxonomy" id="1028688"/>
    <lineage>
        <taxon>Eukaryota</taxon>
        <taxon>Metazoa</taxon>
        <taxon>Spiralia</taxon>
        <taxon>Lophotrochozoa</taxon>
        <taxon>Mollusca</taxon>
        <taxon>Gastropoda</taxon>
        <taxon>Heterobranchia</taxon>
        <taxon>Euthyneura</taxon>
        <taxon>Panpulmonata</taxon>
        <taxon>Eupulmonata</taxon>
        <taxon>Stylommatophora</taxon>
        <taxon>Helicina</taxon>
        <taxon>Arionoidea</taxon>
        <taxon>Arionidae</taxon>
        <taxon>Arion</taxon>
    </lineage>
</organism>
<reference evidence="1" key="1">
    <citation type="submission" date="2014-12" db="EMBL/GenBank/DDBJ databases">
        <title>Insight into the proteome of Arion vulgaris.</title>
        <authorList>
            <person name="Aradska J."/>
            <person name="Bulat T."/>
            <person name="Smidak R."/>
            <person name="Sarate P."/>
            <person name="Gangsoo J."/>
            <person name="Sialana F."/>
            <person name="Bilban M."/>
            <person name="Lubec G."/>
        </authorList>
    </citation>
    <scope>NUCLEOTIDE SEQUENCE</scope>
    <source>
        <tissue evidence="1">Skin</tissue>
    </source>
</reference>
<feature type="non-terminal residue" evidence="1">
    <location>
        <position position="81"/>
    </location>
</feature>
<evidence type="ECO:0000313" key="1">
    <source>
        <dbReference type="EMBL" id="CEK55575.1"/>
    </source>
</evidence>
<accession>A0A0B6YJ89</accession>
<protein>
    <submittedName>
        <fullName evidence="1">Uncharacterized protein</fullName>
    </submittedName>
</protein>
<name>A0A0B6YJ89_9EUPU</name>
<sequence length="81" mass="10047">MVYPFRKTKWVVYSIRTQSWWSILPKHRASSLTYQTTERMIYPIRRQRVVYPPRTQRVVYSPRTKNDWYIPSEDTDHRVEL</sequence>